<dbReference type="Gene3D" id="3.40.50.1820">
    <property type="entry name" value="alpha/beta hydrolase"/>
    <property type="match status" value="1"/>
</dbReference>
<dbReference type="PANTHER" id="PTHR42886:SF29">
    <property type="entry name" value="PUMMELIG, ISOFORM A"/>
    <property type="match status" value="1"/>
</dbReference>
<evidence type="ECO:0000313" key="4">
    <source>
        <dbReference type="Proteomes" id="UP000570493"/>
    </source>
</evidence>
<feature type="chain" id="PRO_5031215694" evidence="1">
    <location>
        <begin position="21"/>
        <end position="345"/>
    </location>
</feature>
<dbReference type="GO" id="GO:0016787">
    <property type="term" value="F:hydrolase activity"/>
    <property type="evidence" value="ECO:0007669"/>
    <property type="project" value="UniProtKB-KW"/>
</dbReference>
<evidence type="ECO:0000259" key="2">
    <source>
        <dbReference type="Pfam" id="PF12146"/>
    </source>
</evidence>
<dbReference type="RefSeq" id="WP_169021541.1">
    <property type="nucleotide sequence ID" value="NZ_JABBMT010000047.1"/>
</dbReference>
<keyword evidence="4" id="KW-1185">Reference proteome</keyword>
<protein>
    <submittedName>
        <fullName evidence="3">Alpha/beta hydrolase</fullName>
    </submittedName>
</protein>
<dbReference type="Proteomes" id="UP000570493">
    <property type="component" value="Unassembled WGS sequence"/>
</dbReference>
<dbReference type="InterPro" id="IPR029058">
    <property type="entry name" value="AB_hydrolase_fold"/>
</dbReference>
<dbReference type="SUPFAM" id="SSF53474">
    <property type="entry name" value="alpha/beta-Hydrolases"/>
    <property type="match status" value="1"/>
</dbReference>
<reference evidence="3" key="1">
    <citation type="submission" date="2020-04" db="EMBL/GenBank/DDBJ databases">
        <title>Genome Sequencing for Pseudoaltermonas arctica.</title>
        <authorList>
            <person name="Elkins N.S."/>
        </authorList>
    </citation>
    <scope>NUCLEOTIDE SEQUENCE [LARGE SCALE GENOMIC DNA]</scope>
    <source>
        <strain evidence="3">NEC-BIFX-2020_0012</strain>
    </source>
</reference>
<evidence type="ECO:0000256" key="1">
    <source>
        <dbReference type="SAM" id="SignalP"/>
    </source>
</evidence>
<gene>
    <name evidence="3" type="ORF">HHO47_17995</name>
</gene>
<dbReference type="EMBL" id="JABBMT010000047">
    <property type="protein sequence ID" value="NMM42644.1"/>
    <property type="molecule type" value="Genomic_DNA"/>
</dbReference>
<proteinExistence type="predicted"/>
<dbReference type="PANTHER" id="PTHR42886">
    <property type="entry name" value="RE40534P-RELATED"/>
    <property type="match status" value="1"/>
</dbReference>
<feature type="domain" description="Serine aminopeptidase S33" evidence="2">
    <location>
        <begin position="63"/>
        <end position="311"/>
    </location>
</feature>
<organism evidence="3 4">
    <name type="scientific">Pseudoalteromonas arctica</name>
    <dbReference type="NCBI Taxonomy" id="394751"/>
    <lineage>
        <taxon>Bacteria</taxon>
        <taxon>Pseudomonadati</taxon>
        <taxon>Pseudomonadota</taxon>
        <taxon>Gammaproteobacteria</taxon>
        <taxon>Alteromonadales</taxon>
        <taxon>Pseudoalteromonadaceae</taxon>
        <taxon>Pseudoalteromonas</taxon>
    </lineage>
</organism>
<name>A0A7Y0DW12_9GAMM</name>
<keyword evidence="1" id="KW-0732">Signal</keyword>
<sequence>MRLIRFLFLSFLFHLSSVNAEDVQFFPLQNHSGKYNHLVFEDDIHKYKIKYTKWDAKISNGNIIIYNHGLQSHRAWFNASAEYLSILGYTVYAFDRIGSGESSDGVSIDWREDEEGNLSQHYIKKKGNIETWKLFTETLDRMVALAAHENEGEKINILANSFGSNISTAYITEYKPNHLSKAIFMAPAFFSKLPLPFSIEELITSKVGTYFDTVIPSVDGDNGAGMFTSDPFYFYAIKNDKYSIRQITREFYFEIQSLNTFNQRFIDDNQFLQDLPRLYMLVQDDVMMDNEKTLSYITTLGGHSLTKIYNEGLGGFHYLTFTPSMQTALLDIHSFIMEDQVSGAF</sequence>
<dbReference type="InterPro" id="IPR022742">
    <property type="entry name" value="Hydrolase_4"/>
</dbReference>
<evidence type="ECO:0000313" key="3">
    <source>
        <dbReference type="EMBL" id="NMM42644.1"/>
    </source>
</evidence>
<comment type="caution">
    <text evidence="3">The sequence shown here is derived from an EMBL/GenBank/DDBJ whole genome shotgun (WGS) entry which is preliminary data.</text>
</comment>
<dbReference type="AlphaFoldDB" id="A0A7Y0DW12"/>
<dbReference type="Pfam" id="PF12146">
    <property type="entry name" value="Hydrolase_4"/>
    <property type="match status" value="1"/>
</dbReference>
<feature type="signal peptide" evidence="1">
    <location>
        <begin position="1"/>
        <end position="20"/>
    </location>
</feature>
<accession>A0A7Y0DW12</accession>
<keyword evidence="3" id="KW-0378">Hydrolase</keyword>